<dbReference type="Pfam" id="PF10193">
    <property type="entry name" value="Telomere_reg-2"/>
    <property type="match status" value="1"/>
</dbReference>
<protein>
    <recommendedName>
        <fullName evidence="3">Telomere length regulation protein conserved domain-containing protein</fullName>
    </recommendedName>
</protein>
<evidence type="ECO:0000313" key="4">
    <source>
        <dbReference type="EMBL" id="KAL1877350.1"/>
    </source>
</evidence>
<dbReference type="Gene3D" id="1.25.40.720">
    <property type="entry name" value="Telomere length regulation protein 2, C-terminal domain"/>
    <property type="match status" value="2"/>
</dbReference>
<evidence type="ECO:0000259" key="3">
    <source>
        <dbReference type="Pfam" id="PF10193"/>
    </source>
</evidence>
<dbReference type="InterPro" id="IPR019337">
    <property type="entry name" value="Telomere_length_regulation_dom"/>
</dbReference>
<sequence length="997" mass="109636">MEGLLTAVNTTHHCQDTKSLAPVWVSSSTSQTGTEPSVSSPEDALEVLRNEPSYVSLVAVLRFLNKGIAKETNFNIAFPSPIGAQLVQVLATDIASNYWTLLKEDADGDVDGSRTSKSPETSVLQKYLNCLRNIPGINALLLRLRALTLDARSEKKDAKRPDLTANIEITLELLCFILQGQESLQRIWNSAAAAANTPTTRRPLMQEFLIVLGGSRVISWAAEAEDHLQRTHTQARTKASWISNRGEYCLWLTRNVCWWIYHDNLDADTELCSEILARTLRLGHVDDTVKLLIEEYLLGPDAEPAGIRVLYGKLPDLEQRKVVFATLRYLAGRHLNGLGLCNNPGDLSVIAGASGLIRTLVGDEVSHLVAWLSASTGAGLGDGVGIRRAVLAVVSKHKDVVVSVLEDIVGLFGDQLYIRHSPILQQEAHAQVLLLCAGYVHRITPIKLTTMTRSRMWLHAISNRLAASQQRARFLGMVVGEAVSSLVDKGDKGLDFHMDETNSEEGSWYKSLVDISDDVSGVDRLQFRPPACKKESSKPKKIGSGEPPVRLRQPSQGFVIEEVDDGSGTEDEDLVPYAKPDSDDEDSDDDPTLVRRDKPKAPVYIRDLITYFRDTENYDHQKLALTAAATLIRRKANYGTEVKEHAEELASLLVGLQDKFEIDDFHNLRMQAMIAIVIAQPQVMGQWFARTFFDGDYSVSQRASVLGVLGISARELAGFERSELAAAASFPSKTLPERLEKLYIEPSPAQKQLSSLSSLKSLAVNEIEGMTESLTKQLLAPIAATAADAVTGPDALKLSTFTSYLQQQKAGQGARGKGPLRPRVRNIPNTTAQLIYGSFFAPLTNRFQAALRSPASRMRGVIFQSYLLSLYIKTLAILVHAAGPSTLALPQMTAELWGLLLHTSIRAHCVGDLSVTHAVLFAFLAILDVNEDRMRDVCRDMPREVVETQEWVSAVFEGTRGGDGGEENDVKMLAAAVLIRLQEGVEKYRLMLVGDMI</sequence>
<dbReference type="InterPro" id="IPR038528">
    <property type="entry name" value="TEL2_C_sf"/>
</dbReference>
<evidence type="ECO:0000313" key="5">
    <source>
        <dbReference type="Proteomes" id="UP001586593"/>
    </source>
</evidence>
<organism evidence="4 5">
    <name type="scientific">Phialemonium thermophilum</name>
    <dbReference type="NCBI Taxonomy" id="223376"/>
    <lineage>
        <taxon>Eukaryota</taxon>
        <taxon>Fungi</taxon>
        <taxon>Dikarya</taxon>
        <taxon>Ascomycota</taxon>
        <taxon>Pezizomycotina</taxon>
        <taxon>Sordariomycetes</taxon>
        <taxon>Sordariomycetidae</taxon>
        <taxon>Cephalothecales</taxon>
        <taxon>Cephalothecaceae</taxon>
        <taxon>Phialemonium</taxon>
    </lineage>
</organism>
<comment type="similarity">
    <text evidence="1">Belongs to the TEL2 family.</text>
</comment>
<keyword evidence="5" id="KW-1185">Reference proteome</keyword>
<reference evidence="4 5" key="1">
    <citation type="journal article" date="2024" name="Commun. Biol.">
        <title>Comparative genomic analysis of thermophilic fungi reveals convergent evolutionary adaptations and gene losses.</title>
        <authorList>
            <person name="Steindorff A.S."/>
            <person name="Aguilar-Pontes M.V."/>
            <person name="Robinson A.J."/>
            <person name="Andreopoulos B."/>
            <person name="LaButti K."/>
            <person name="Kuo A."/>
            <person name="Mondo S."/>
            <person name="Riley R."/>
            <person name="Otillar R."/>
            <person name="Haridas S."/>
            <person name="Lipzen A."/>
            <person name="Grimwood J."/>
            <person name="Schmutz J."/>
            <person name="Clum A."/>
            <person name="Reid I.D."/>
            <person name="Moisan M.C."/>
            <person name="Butler G."/>
            <person name="Nguyen T.T.M."/>
            <person name="Dewar K."/>
            <person name="Conant G."/>
            <person name="Drula E."/>
            <person name="Henrissat B."/>
            <person name="Hansel C."/>
            <person name="Singer S."/>
            <person name="Hutchinson M.I."/>
            <person name="de Vries R.P."/>
            <person name="Natvig D.O."/>
            <person name="Powell A.J."/>
            <person name="Tsang A."/>
            <person name="Grigoriev I.V."/>
        </authorList>
    </citation>
    <scope>NUCLEOTIDE SEQUENCE [LARGE SCALE GENOMIC DNA]</scope>
    <source>
        <strain evidence="4 5">ATCC 24622</strain>
    </source>
</reference>
<name>A0ABR3XNN7_9PEZI</name>
<gene>
    <name evidence="4" type="ORF">VTK73DRAFT_8723</name>
</gene>
<comment type="caution">
    <text evidence="4">The sequence shown here is derived from an EMBL/GenBank/DDBJ whole genome shotgun (WGS) entry which is preliminary data.</text>
</comment>
<evidence type="ECO:0000256" key="2">
    <source>
        <dbReference type="SAM" id="MobiDB-lite"/>
    </source>
</evidence>
<feature type="compositionally biased region" description="Acidic residues" evidence="2">
    <location>
        <begin position="561"/>
        <end position="574"/>
    </location>
</feature>
<accession>A0ABR3XNN7</accession>
<dbReference type="EMBL" id="JAZHXJ010000066">
    <property type="protein sequence ID" value="KAL1877350.1"/>
    <property type="molecule type" value="Genomic_DNA"/>
</dbReference>
<feature type="compositionally biased region" description="Acidic residues" evidence="2">
    <location>
        <begin position="582"/>
        <end position="591"/>
    </location>
</feature>
<feature type="domain" description="Telomere length regulation protein conserved" evidence="3">
    <location>
        <begin position="602"/>
        <end position="713"/>
    </location>
</feature>
<evidence type="ECO:0000256" key="1">
    <source>
        <dbReference type="ARBA" id="ARBA00006133"/>
    </source>
</evidence>
<feature type="region of interest" description="Disordered" evidence="2">
    <location>
        <begin position="526"/>
        <end position="596"/>
    </location>
</feature>
<dbReference type="InterPro" id="IPR051970">
    <property type="entry name" value="TEL2_Regulation"/>
</dbReference>
<dbReference type="Proteomes" id="UP001586593">
    <property type="component" value="Unassembled WGS sequence"/>
</dbReference>
<dbReference type="PANTHER" id="PTHR15830:SF10">
    <property type="entry name" value="TELOMERE LENGTH REGULATION PROTEIN TEL2 HOMOLOG"/>
    <property type="match status" value="1"/>
</dbReference>
<dbReference type="PANTHER" id="PTHR15830">
    <property type="entry name" value="TELOMERE LENGTH REGULATION PROTEIN TEL2 FAMILY MEMBER"/>
    <property type="match status" value="1"/>
</dbReference>
<proteinExistence type="inferred from homology"/>